<dbReference type="PROSITE" id="PS51257">
    <property type="entry name" value="PROKAR_LIPOPROTEIN"/>
    <property type="match status" value="1"/>
</dbReference>
<reference evidence="8" key="1">
    <citation type="submission" date="2023-09" db="EMBL/GenBank/DDBJ databases">
        <authorList>
            <consortium name="CW5 consortium"/>
            <person name="Lu C.-W."/>
        </authorList>
    </citation>
    <scope>NUCLEOTIDE SEQUENCE</scope>
    <source>
        <strain evidence="8">KPS</strain>
    </source>
</reference>
<dbReference type="RefSeq" id="WP_309542254.1">
    <property type="nucleotide sequence ID" value="NZ_CP133659.1"/>
</dbReference>
<dbReference type="EMBL" id="CP133659">
    <property type="protein sequence ID" value="WMW66351.1"/>
    <property type="molecule type" value="Genomic_DNA"/>
</dbReference>
<keyword evidence="3" id="KW-1003">Cell membrane</keyword>
<dbReference type="Proteomes" id="UP001180616">
    <property type="component" value="Chromosome"/>
</dbReference>
<evidence type="ECO:0000313" key="9">
    <source>
        <dbReference type="Proteomes" id="UP001180616"/>
    </source>
</evidence>
<dbReference type="SUPFAM" id="SSF52540">
    <property type="entry name" value="P-loop containing nucleoside triphosphate hydrolases"/>
    <property type="match status" value="1"/>
</dbReference>
<name>A0ABY9R3L3_9BACT</name>
<dbReference type="InterPro" id="IPR027417">
    <property type="entry name" value="P-loop_NTPase"/>
</dbReference>
<evidence type="ECO:0000256" key="3">
    <source>
        <dbReference type="ARBA" id="ARBA00022475"/>
    </source>
</evidence>
<dbReference type="InterPro" id="IPR051539">
    <property type="entry name" value="T4SS-coupling_protein"/>
</dbReference>
<evidence type="ECO:0000256" key="5">
    <source>
        <dbReference type="ARBA" id="ARBA00022989"/>
    </source>
</evidence>
<sequence length="646" mass="70681">MRAYGLPSFSPRRAAPYLLIGLMALCALAACMWTTQEIAAAYGYHPALGRPLHGHIYAPWSWWLWSQRIPDTYGVIDEAISQGQMVFLGPMMVVIGLALQFGRRPEKREGIHGTAKWATKADIERTGLLGKAGVYVGGWMDDKKQRYLRHNGPEHVLAFAPTRSGKGVGLVLPTLLSWGESTLVLDIKGENWALTAGWRQSQGHKVIRFDPTALGDGGRFNPLLEVRLDGPRAIPDAQNVAAMIVDPDGKGLKDHWNKAAFAFFAGTVLHCMIMVRVKHGRDATLYDLSCMLADEERGIDELFREMLATEHAGLLANLFGPETGGADYAAVHTFIAAAAREMLNKAGPEMSGVVSTAVANMAVYRDPVVAANIGASDFRVSDLMNHDTPVSLYLVVSPADLNRLRPLIRLMLNVILRRLTERMEFEDGAAKATYRHRLLLMLDEFPSLGKMEVFESALAFMAGYGIKSFIITQDMAQLQKEYGKEESITSNCHIRTAYAPNKVETAKMLSEMTGKTTVVEKKTTLSGSRSGHLGRASVSMTETARALLTPDECMRLPGAVKDDSGKIVSPGDMLVFVAGSAPIYGRQILYFLDPTFSARSKILAPATSDRIDAGTTPARAVAPETAEDSGKTRFAQVLHELERRGD</sequence>
<gene>
    <name evidence="8" type="ORF">KPS_000918</name>
</gene>
<evidence type="ECO:0000313" key="8">
    <source>
        <dbReference type="EMBL" id="WMW66351.1"/>
    </source>
</evidence>
<keyword evidence="6" id="KW-0472">Membrane</keyword>
<dbReference type="CDD" id="cd01127">
    <property type="entry name" value="TrwB_TraG_TraD_VirD4"/>
    <property type="match status" value="2"/>
</dbReference>
<evidence type="ECO:0000256" key="1">
    <source>
        <dbReference type="ARBA" id="ARBA00004651"/>
    </source>
</evidence>
<feature type="region of interest" description="Disordered" evidence="7">
    <location>
        <begin position="613"/>
        <end position="633"/>
    </location>
</feature>
<organism evidence="8 9">
    <name type="scientific">Nitratidesulfovibrio liaohensis</name>
    <dbReference type="NCBI Taxonomy" id="2604158"/>
    <lineage>
        <taxon>Bacteria</taxon>
        <taxon>Pseudomonadati</taxon>
        <taxon>Thermodesulfobacteriota</taxon>
        <taxon>Desulfovibrionia</taxon>
        <taxon>Desulfovibrionales</taxon>
        <taxon>Desulfovibrionaceae</taxon>
        <taxon>Nitratidesulfovibrio</taxon>
    </lineage>
</organism>
<evidence type="ECO:0000256" key="6">
    <source>
        <dbReference type="ARBA" id="ARBA00023136"/>
    </source>
</evidence>
<dbReference type="PANTHER" id="PTHR37937">
    <property type="entry name" value="CONJUGATIVE TRANSFER: DNA TRANSPORT"/>
    <property type="match status" value="1"/>
</dbReference>
<keyword evidence="5" id="KW-1133">Transmembrane helix</keyword>
<comment type="subcellular location">
    <subcellularLocation>
        <location evidence="1">Cell membrane</location>
        <topology evidence="1">Multi-pass membrane protein</topology>
    </subcellularLocation>
</comment>
<evidence type="ECO:0000256" key="4">
    <source>
        <dbReference type="ARBA" id="ARBA00022692"/>
    </source>
</evidence>
<comment type="similarity">
    <text evidence="2">Belongs to the VirD4/TraG family.</text>
</comment>
<evidence type="ECO:0000256" key="7">
    <source>
        <dbReference type="SAM" id="MobiDB-lite"/>
    </source>
</evidence>
<proteinExistence type="inferred from homology"/>
<dbReference type="PANTHER" id="PTHR37937:SF1">
    <property type="entry name" value="CONJUGATIVE TRANSFER: DNA TRANSPORT"/>
    <property type="match status" value="1"/>
</dbReference>
<dbReference type="InterPro" id="IPR003688">
    <property type="entry name" value="TraG/VirD4"/>
</dbReference>
<keyword evidence="9" id="KW-1185">Reference proteome</keyword>
<dbReference type="NCBIfam" id="NF010453">
    <property type="entry name" value="PRK13880.1"/>
    <property type="match status" value="1"/>
</dbReference>
<protein>
    <submittedName>
        <fullName evidence="8">Type IV secretory system conjugative DNA transfer family protein</fullName>
    </submittedName>
</protein>
<evidence type="ECO:0000256" key="2">
    <source>
        <dbReference type="ARBA" id="ARBA00008806"/>
    </source>
</evidence>
<accession>A0ABY9R3L3</accession>
<dbReference type="Pfam" id="PF02534">
    <property type="entry name" value="T4SS-DNA_transf"/>
    <property type="match status" value="1"/>
</dbReference>
<dbReference type="Gene3D" id="3.40.50.300">
    <property type="entry name" value="P-loop containing nucleotide triphosphate hydrolases"/>
    <property type="match status" value="1"/>
</dbReference>
<keyword evidence="4" id="KW-0812">Transmembrane</keyword>